<dbReference type="OrthoDB" id="425602at2759"/>
<dbReference type="GO" id="GO:0006233">
    <property type="term" value="P:dTDP biosynthetic process"/>
    <property type="evidence" value="ECO:0007669"/>
    <property type="project" value="InterPro"/>
</dbReference>
<comment type="similarity">
    <text evidence="1">Belongs to the thymidylate kinase family.</text>
</comment>
<proteinExistence type="inferred from homology"/>
<organism evidence="9 10">
    <name type="scientific">Mesocestoides corti</name>
    <name type="common">Flatworm</name>
    <dbReference type="NCBI Taxonomy" id="53468"/>
    <lineage>
        <taxon>Eukaryota</taxon>
        <taxon>Metazoa</taxon>
        <taxon>Spiralia</taxon>
        <taxon>Lophotrochozoa</taxon>
        <taxon>Platyhelminthes</taxon>
        <taxon>Cestoda</taxon>
        <taxon>Eucestoda</taxon>
        <taxon>Cyclophyllidea</taxon>
        <taxon>Mesocestoididae</taxon>
        <taxon>Mesocestoides</taxon>
    </lineage>
</organism>
<dbReference type="PANTHER" id="PTHR10344:SF1">
    <property type="entry name" value="THYMIDYLATE KINASE"/>
    <property type="match status" value="1"/>
</dbReference>
<name>A0A0R3UAC1_MESCO</name>
<evidence type="ECO:0000256" key="4">
    <source>
        <dbReference type="ARBA" id="ARBA00022727"/>
    </source>
</evidence>
<dbReference type="SUPFAM" id="SSF52540">
    <property type="entry name" value="P-loop containing nucleoside triphosphate hydrolases"/>
    <property type="match status" value="1"/>
</dbReference>
<dbReference type="GO" id="GO:0005524">
    <property type="term" value="F:ATP binding"/>
    <property type="evidence" value="ECO:0007669"/>
    <property type="project" value="UniProtKB-KW"/>
</dbReference>
<gene>
    <name evidence="9" type="ORF">MCOS_LOCUS3870</name>
</gene>
<dbReference type="Proteomes" id="UP000267029">
    <property type="component" value="Unassembled WGS sequence"/>
</dbReference>
<dbReference type="GO" id="GO:0005634">
    <property type="term" value="C:nucleus"/>
    <property type="evidence" value="ECO:0007669"/>
    <property type="project" value="TreeGrafter"/>
</dbReference>
<keyword evidence="10" id="KW-1185">Reference proteome</keyword>
<dbReference type="GO" id="GO:0005829">
    <property type="term" value="C:cytosol"/>
    <property type="evidence" value="ECO:0007669"/>
    <property type="project" value="TreeGrafter"/>
</dbReference>
<dbReference type="HAMAP" id="MF_00165">
    <property type="entry name" value="Thymidylate_kinase"/>
    <property type="match status" value="1"/>
</dbReference>
<evidence type="ECO:0000256" key="6">
    <source>
        <dbReference type="ARBA" id="ARBA00022777"/>
    </source>
</evidence>
<reference evidence="11" key="2">
    <citation type="submission" date="2019-11" db="UniProtKB">
        <authorList>
            <consortium name="WormBaseParasite"/>
        </authorList>
    </citation>
    <scope>IDENTIFICATION</scope>
</reference>
<dbReference type="GO" id="GO:0006227">
    <property type="term" value="P:dUDP biosynthetic process"/>
    <property type="evidence" value="ECO:0007669"/>
    <property type="project" value="TreeGrafter"/>
</dbReference>
<sequence>MKPRKPLFVVLEGTDRVGKSTQAQLLADAFSNMYGNQTYLIRFPDRTTTIGESLNNYLSGKVDINPHAVHLLFTANRWERAAEIDEALAQGRCVVADRYSYSGIVYTASKEHPNPPTWEWCLSSEEGLPPPDLILCLLPEHIDDLALRGGFGDERFESACFQTRVLCNYRRLARSIEARKRNGAERVPVWEWVIVGRLSVEEVHKMILQKISDHNPVTRQQP</sequence>
<accession>A0A0R3UAC1</accession>
<dbReference type="InterPro" id="IPR018094">
    <property type="entry name" value="Thymidylate_kinase"/>
</dbReference>
<evidence type="ECO:0000256" key="5">
    <source>
        <dbReference type="ARBA" id="ARBA00022741"/>
    </source>
</evidence>
<dbReference type="Gene3D" id="3.40.50.300">
    <property type="entry name" value="P-loop containing nucleotide triphosphate hydrolases"/>
    <property type="match status" value="1"/>
</dbReference>
<dbReference type="GO" id="GO:0006235">
    <property type="term" value="P:dTTP biosynthetic process"/>
    <property type="evidence" value="ECO:0007669"/>
    <property type="project" value="TreeGrafter"/>
</dbReference>
<dbReference type="EC" id="2.7.4.9" evidence="2"/>
<dbReference type="STRING" id="53468.A0A0R3UAC1"/>
<evidence type="ECO:0000313" key="10">
    <source>
        <dbReference type="Proteomes" id="UP000267029"/>
    </source>
</evidence>
<dbReference type="AlphaFoldDB" id="A0A0R3UAC1"/>
<dbReference type="Pfam" id="PF02223">
    <property type="entry name" value="Thymidylate_kin"/>
    <property type="match status" value="1"/>
</dbReference>
<dbReference type="NCBIfam" id="TIGR00041">
    <property type="entry name" value="DTMP_kinase"/>
    <property type="match status" value="1"/>
</dbReference>
<keyword evidence="7" id="KW-0067">ATP-binding</keyword>
<dbReference type="InterPro" id="IPR027417">
    <property type="entry name" value="P-loop_NTPase"/>
</dbReference>
<dbReference type="GO" id="GO:0005739">
    <property type="term" value="C:mitochondrion"/>
    <property type="evidence" value="ECO:0007669"/>
    <property type="project" value="TreeGrafter"/>
</dbReference>
<keyword evidence="6" id="KW-0418">Kinase</keyword>
<dbReference type="EMBL" id="UXSR01001068">
    <property type="protein sequence ID" value="VDD77867.1"/>
    <property type="molecule type" value="Genomic_DNA"/>
</dbReference>
<keyword evidence="3" id="KW-0808">Transferase</keyword>
<reference evidence="9 10" key="1">
    <citation type="submission" date="2018-10" db="EMBL/GenBank/DDBJ databases">
        <authorList>
            <consortium name="Pathogen Informatics"/>
        </authorList>
    </citation>
    <scope>NUCLEOTIDE SEQUENCE [LARGE SCALE GENOMIC DNA]</scope>
</reference>
<evidence type="ECO:0000313" key="9">
    <source>
        <dbReference type="EMBL" id="VDD77867.1"/>
    </source>
</evidence>
<evidence type="ECO:0000256" key="1">
    <source>
        <dbReference type="ARBA" id="ARBA00009776"/>
    </source>
</evidence>
<dbReference type="PANTHER" id="PTHR10344">
    <property type="entry name" value="THYMIDYLATE KINASE"/>
    <property type="match status" value="1"/>
</dbReference>
<evidence type="ECO:0000256" key="7">
    <source>
        <dbReference type="ARBA" id="ARBA00022840"/>
    </source>
</evidence>
<dbReference type="WBParaSite" id="MCU_011901-RA">
    <property type="protein sequence ID" value="MCU_011901-RA"/>
    <property type="gene ID" value="MCU_011901"/>
</dbReference>
<evidence type="ECO:0000256" key="3">
    <source>
        <dbReference type="ARBA" id="ARBA00022679"/>
    </source>
</evidence>
<evidence type="ECO:0000256" key="2">
    <source>
        <dbReference type="ARBA" id="ARBA00012980"/>
    </source>
</evidence>
<evidence type="ECO:0000313" key="11">
    <source>
        <dbReference type="WBParaSite" id="MCU_011901-RA"/>
    </source>
</evidence>
<evidence type="ECO:0000259" key="8">
    <source>
        <dbReference type="Pfam" id="PF02223"/>
    </source>
</evidence>
<dbReference type="CDD" id="cd01672">
    <property type="entry name" value="TMPK"/>
    <property type="match status" value="1"/>
</dbReference>
<keyword evidence="4" id="KW-0545">Nucleotide biosynthesis</keyword>
<dbReference type="GO" id="GO:0004550">
    <property type="term" value="F:nucleoside diphosphate kinase activity"/>
    <property type="evidence" value="ECO:0007669"/>
    <property type="project" value="TreeGrafter"/>
</dbReference>
<protein>
    <recommendedName>
        <fullName evidence="2">dTMP kinase</fullName>
        <ecNumber evidence="2">2.7.4.9</ecNumber>
    </recommendedName>
</protein>
<dbReference type="GO" id="GO:0004798">
    <property type="term" value="F:dTMP kinase activity"/>
    <property type="evidence" value="ECO:0007669"/>
    <property type="project" value="UniProtKB-EC"/>
</dbReference>
<dbReference type="InterPro" id="IPR039430">
    <property type="entry name" value="Thymidylate_kin-like_dom"/>
</dbReference>
<keyword evidence="5" id="KW-0547">Nucleotide-binding</keyword>
<feature type="domain" description="Thymidylate kinase-like" evidence="8">
    <location>
        <begin position="11"/>
        <end position="174"/>
    </location>
</feature>